<reference evidence="1" key="1">
    <citation type="submission" date="2018-11" db="EMBL/GenBank/DDBJ databases">
        <authorList>
            <consortium name="Pathogen Informatics"/>
        </authorList>
    </citation>
    <scope>NUCLEOTIDE SEQUENCE</scope>
</reference>
<dbReference type="AlphaFoldDB" id="A0A448WIB9"/>
<evidence type="ECO:0000313" key="1">
    <source>
        <dbReference type="EMBL" id="VEL12479.1"/>
    </source>
</evidence>
<protein>
    <submittedName>
        <fullName evidence="1">Uncharacterized protein</fullName>
    </submittedName>
</protein>
<accession>A0A448WIB9</accession>
<keyword evidence="2" id="KW-1185">Reference proteome</keyword>
<gene>
    <name evidence="1" type="ORF">PXEA_LOCUS5919</name>
</gene>
<proteinExistence type="predicted"/>
<organism evidence="1 2">
    <name type="scientific">Protopolystoma xenopodis</name>
    <dbReference type="NCBI Taxonomy" id="117903"/>
    <lineage>
        <taxon>Eukaryota</taxon>
        <taxon>Metazoa</taxon>
        <taxon>Spiralia</taxon>
        <taxon>Lophotrochozoa</taxon>
        <taxon>Platyhelminthes</taxon>
        <taxon>Monogenea</taxon>
        <taxon>Polyopisthocotylea</taxon>
        <taxon>Polystomatidea</taxon>
        <taxon>Polystomatidae</taxon>
        <taxon>Protopolystoma</taxon>
    </lineage>
</organism>
<comment type="caution">
    <text evidence="1">The sequence shown here is derived from an EMBL/GenBank/DDBJ whole genome shotgun (WGS) entry which is preliminary data.</text>
</comment>
<dbReference type="EMBL" id="CAAALY010014871">
    <property type="protein sequence ID" value="VEL12479.1"/>
    <property type="molecule type" value="Genomic_DNA"/>
</dbReference>
<sequence>MHPVRLKDFCCVVTSLCILKAISAGSSSHTKRMRSPTAEVTFCNFA</sequence>
<evidence type="ECO:0000313" key="2">
    <source>
        <dbReference type="Proteomes" id="UP000784294"/>
    </source>
</evidence>
<name>A0A448WIB9_9PLAT</name>
<dbReference type="Proteomes" id="UP000784294">
    <property type="component" value="Unassembled WGS sequence"/>
</dbReference>